<protein>
    <submittedName>
        <fullName evidence="2">Uncharacterized protein</fullName>
    </submittedName>
</protein>
<reference evidence="2" key="1">
    <citation type="submission" date="2022-11" db="EMBL/GenBank/DDBJ databases">
        <authorList>
            <person name="Petersen C."/>
        </authorList>
    </citation>
    <scope>NUCLEOTIDE SEQUENCE</scope>
    <source>
        <strain evidence="2">IBT 19713</strain>
    </source>
</reference>
<proteinExistence type="predicted"/>
<sequence>MEPHTPSPTQENNERAMARLPSYYRPLPSFTEIGDVMTIPQGSVGTQDRPPGKWAELVWDTSWKATATGQQLKRKLLLELLKRPPVRELMARPGFFFSGKREEERISDKRANIESAVIQCMGEVQDPPCTSCMRLQGPWSKCVALADGTGDARACAGCRWNGQYKRCSIWKAAQEQSTSGDVGADASKSRYSEKDYRNWTSVLETVEFMAEAAQMVRSAAGNHPVQSEKVMLNRLAAQIELLLRVGKPARDSLSELWPNPSPSNPGSSQG</sequence>
<dbReference type="EMBL" id="JAPQKS010000006">
    <property type="protein sequence ID" value="KAJ5224077.1"/>
    <property type="molecule type" value="Genomic_DNA"/>
</dbReference>
<dbReference type="RefSeq" id="XP_058328260.1">
    <property type="nucleotide sequence ID" value="XM_058477915.1"/>
</dbReference>
<reference evidence="2" key="2">
    <citation type="journal article" date="2023" name="IMA Fungus">
        <title>Comparative genomic study of the Penicillium genus elucidates a diverse pangenome and 15 lateral gene transfer events.</title>
        <authorList>
            <person name="Petersen C."/>
            <person name="Sorensen T."/>
            <person name="Nielsen M.R."/>
            <person name="Sondergaard T.E."/>
            <person name="Sorensen J.L."/>
            <person name="Fitzpatrick D.A."/>
            <person name="Frisvad J.C."/>
            <person name="Nielsen K.L."/>
        </authorList>
    </citation>
    <scope>NUCLEOTIDE SEQUENCE</scope>
    <source>
        <strain evidence="2">IBT 19713</strain>
    </source>
</reference>
<dbReference type="InterPro" id="IPR022190">
    <property type="entry name" value="DUF3716"/>
</dbReference>
<evidence type="ECO:0000313" key="2">
    <source>
        <dbReference type="EMBL" id="KAJ5224077.1"/>
    </source>
</evidence>
<dbReference type="GeneID" id="83205218"/>
<accession>A0A9W9NQ44</accession>
<gene>
    <name evidence="2" type="ORF">N7468_008619</name>
</gene>
<evidence type="ECO:0000256" key="1">
    <source>
        <dbReference type="SAM" id="MobiDB-lite"/>
    </source>
</evidence>
<evidence type="ECO:0000313" key="3">
    <source>
        <dbReference type="Proteomes" id="UP001150941"/>
    </source>
</evidence>
<comment type="caution">
    <text evidence="2">The sequence shown here is derived from an EMBL/GenBank/DDBJ whole genome shotgun (WGS) entry which is preliminary data.</text>
</comment>
<organism evidence="2 3">
    <name type="scientific">Penicillium chermesinum</name>
    <dbReference type="NCBI Taxonomy" id="63820"/>
    <lineage>
        <taxon>Eukaryota</taxon>
        <taxon>Fungi</taxon>
        <taxon>Dikarya</taxon>
        <taxon>Ascomycota</taxon>
        <taxon>Pezizomycotina</taxon>
        <taxon>Eurotiomycetes</taxon>
        <taxon>Eurotiomycetidae</taxon>
        <taxon>Eurotiales</taxon>
        <taxon>Aspergillaceae</taxon>
        <taxon>Penicillium</taxon>
    </lineage>
</organism>
<dbReference type="AlphaFoldDB" id="A0A9W9NQ44"/>
<dbReference type="Pfam" id="PF12511">
    <property type="entry name" value="DUF3716"/>
    <property type="match status" value="1"/>
</dbReference>
<dbReference type="Proteomes" id="UP001150941">
    <property type="component" value="Unassembled WGS sequence"/>
</dbReference>
<name>A0A9W9NQ44_9EURO</name>
<feature type="region of interest" description="Disordered" evidence="1">
    <location>
        <begin position="251"/>
        <end position="270"/>
    </location>
</feature>
<keyword evidence="3" id="KW-1185">Reference proteome</keyword>
<dbReference type="OrthoDB" id="4359659at2759"/>